<feature type="non-terminal residue" evidence="3">
    <location>
        <position position="1"/>
    </location>
</feature>
<dbReference type="Proteomes" id="UP000780801">
    <property type="component" value="Unassembled WGS sequence"/>
</dbReference>
<evidence type="ECO:0000256" key="1">
    <source>
        <dbReference type="SAM" id="MobiDB-lite"/>
    </source>
</evidence>
<dbReference type="EMBL" id="JAABOA010003813">
    <property type="protein sequence ID" value="KAF9578292.1"/>
    <property type="molecule type" value="Genomic_DNA"/>
</dbReference>
<proteinExistence type="predicted"/>
<gene>
    <name evidence="3" type="ORF">BGW38_005993</name>
</gene>
<feature type="region of interest" description="Disordered" evidence="1">
    <location>
        <begin position="86"/>
        <end position="114"/>
    </location>
</feature>
<feature type="domain" description="DUF4484" evidence="2">
    <location>
        <begin position="179"/>
        <end position="322"/>
    </location>
</feature>
<sequence length="342" mass="38886">TTDKLFLYKPHLYDVLVDLSAPDTKGTYPDTSATAVATAKAQPRIKTMVQTNGKERVAEDTLPNMTDHYRYSQLMQRLRLSRQRLEWSQRRSRRNSSNSSGGGIGVSIYDTMPSPTVSLQDRARQSSYGDGMQDIGELNHQESIDSDADDQPLLGTVQGQRSGGFSMSYTLQKMVGGGWWWWYGEGGHLADDEGAELLLQRDPENQHGAGLIGEILPGSGTRMDEFKSSFYDNLNTEAIRFFHDISRTFFSKLEHRLEYKATAAIFDDLDDDQSGRGGSSSSRNKRGVLVMTKRDLWEMGMDPYRDGEFVKEVAHAYFDTEIRLKRFDFWKRVTRAARRQPY</sequence>
<evidence type="ECO:0000313" key="4">
    <source>
        <dbReference type="Proteomes" id="UP000780801"/>
    </source>
</evidence>
<evidence type="ECO:0000313" key="3">
    <source>
        <dbReference type="EMBL" id="KAF9578292.1"/>
    </source>
</evidence>
<evidence type="ECO:0000259" key="2">
    <source>
        <dbReference type="Pfam" id="PF14831"/>
    </source>
</evidence>
<reference evidence="3" key="1">
    <citation type="journal article" date="2020" name="Fungal Divers.">
        <title>Resolving the Mortierellaceae phylogeny through synthesis of multi-gene phylogenetics and phylogenomics.</title>
        <authorList>
            <person name="Vandepol N."/>
            <person name="Liber J."/>
            <person name="Desiro A."/>
            <person name="Na H."/>
            <person name="Kennedy M."/>
            <person name="Barry K."/>
            <person name="Grigoriev I.V."/>
            <person name="Miller A.N."/>
            <person name="O'Donnell K."/>
            <person name="Stajich J.E."/>
            <person name="Bonito G."/>
        </authorList>
    </citation>
    <scope>NUCLEOTIDE SEQUENCE</scope>
    <source>
        <strain evidence="3">KOD1015</strain>
    </source>
</reference>
<dbReference type="InterPro" id="IPR028115">
    <property type="entry name" value="DUF4484"/>
</dbReference>
<dbReference type="OrthoDB" id="2152680at2759"/>
<dbReference type="AlphaFoldDB" id="A0A9P6KB74"/>
<keyword evidence="4" id="KW-1185">Reference proteome</keyword>
<protein>
    <recommendedName>
        <fullName evidence="2">DUF4484 domain-containing protein</fullName>
    </recommendedName>
</protein>
<dbReference type="Pfam" id="PF14831">
    <property type="entry name" value="DUF4484"/>
    <property type="match status" value="1"/>
</dbReference>
<name>A0A9P6KB74_9FUNG</name>
<accession>A0A9P6KB74</accession>
<organism evidence="3 4">
    <name type="scientific">Lunasporangiospora selenospora</name>
    <dbReference type="NCBI Taxonomy" id="979761"/>
    <lineage>
        <taxon>Eukaryota</taxon>
        <taxon>Fungi</taxon>
        <taxon>Fungi incertae sedis</taxon>
        <taxon>Mucoromycota</taxon>
        <taxon>Mortierellomycotina</taxon>
        <taxon>Mortierellomycetes</taxon>
        <taxon>Mortierellales</taxon>
        <taxon>Mortierellaceae</taxon>
        <taxon>Lunasporangiospora</taxon>
    </lineage>
</organism>
<comment type="caution">
    <text evidence="3">The sequence shown here is derived from an EMBL/GenBank/DDBJ whole genome shotgun (WGS) entry which is preliminary data.</text>
</comment>